<keyword evidence="7" id="KW-0030">Aminoacyl-tRNA synthetase</keyword>
<dbReference type="Proteomes" id="UP000287651">
    <property type="component" value="Unassembled WGS sequence"/>
</dbReference>
<dbReference type="PANTHER" id="PTHR43740">
    <property type="entry name" value="LEUCYL-TRNA SYNTHETASE"/>
    <property type="match status" value="1"/>
</dbReference>
<evidence type="ECO:0000256" key="5">
    <source>
        <dbReference type="ARBA" id="ARBA00022840"/>
    </source>
</evidence>
<dbReference type="InterPro" id="IPR002302">
    <property type="entry name" value="Leu-tRNA-ligase"/>
</dbReference>
<evidence type="ECO:0000313" key="9">
    <source>
        <dbReference type="EMBL" id="RRT83144.1"/>
    </source>
</evidence>
<accession>A0A427B3U7</accession>
<dbReference type="InterPro" id="IPR002300">
    <property type="entry name" value="aa-tRNA-synth_Ia"/>
</dbReference>
<keyword evidence="4" id="KW-0547">Nucleotide-binding</keyword>
<evidence type="ECO:0000256" key="3">
    <source>
        <dbReference type="ARBA" id="ARBA00022598"/>
    </source>
</evidence>
<name>A0A427B3U7_ENSVE</name>
<dbReference type="GO" id="GO:0005829">
    <property type="term" value="C:cytosol"/>
    <property type="evidence" value="ECO:0007669"/>
    <property type="project" value="TreeGrafter"/>
</dbReference>
<keyword evidence="3" id="KW-0436">Ligase</keyword>
<dbReference type="SUPFAM" id="SSF52374">
    <property type="entry name" value="Nucleotidylyl transferase"/>
    <property type="match status" value="1"/>
</dbReference>
<sequence>MRKFLLYLTHISQYFATQTGTHPKVTTKRNIERFRSQVPMPHSFLLAIELITTKTSFCILGWQLKSLGFSYDWDRELSTTDPEYYKWTQWIFLQLFKKGLAHQVLNLS</sequence>
<evidence type="ECO:0000256" key="2">
    <source>
        <dbReference type="ARBA" id="ARBA00013164"/>
    </source>
</evidence>
<dbReference type="InterPro" id="IPR014729">
    <property type="entry name" value="Rossmann-like_a/b/a_fold"/>
</dbReference>
<comment type="caution">
    <text evidence="9">The sequence shown here is derived from an EMBL/GenBank/DDBJ whole genome shotgun (WGS) entry which is preliminary data.</text>
</comment>
<protein>
    <recommendedName>
        <fullName evidence="2">leucine--tRNA ligase</fullName>
        <ecNumber evidence="2">6.1.1.4</ecNumber>
    </recommendedName>
</protein>
<feature type="domain" description="Aminoacyl-tRNA synthetase class Ia" evidence="8">
    <location>
        <begin position="63"/>
        <end position="103"/>
    </location>
</feature>
<keyword evidence="5" id="KW-0067">ATP-binding</keyword>
<dbReference type="AlphaFoldDB" id="A0A427B3U7"/>
<dbReference type="GO" id="GO:0005524">
    <property type="term" value="F:ATP binding"/>
    <property type="evidence" value="ECO:0007669"/>
    <property type="project" value="UniProtKB-KW"/>
</dbReference>
<dbReference type="PANTHER" id="PTHR43740:SF2">
    <property type="entry name" value="LEUCINE--TRNA LIGASE, MITOCHONDRIAL"/>
    <property type="match status" value="1"/>
</dbReference>
<evidence type="ECO:0000256" key="4">
    <source>
        <dbReference type="ARBA" id="ARBA00022741"/>
    </source>
</evidence>
<comment type="similarity">
    <text evidence="1">Belongs to the class-I aminoacyl-tRNA synthetase family.</text>
</comment>
<dbReference type="Gene3D" id="3.40.50.620">
    <property type="entry name" value="HUPs"/>
    <property type="match status" value="1"/>
</dbReference>
<dbReference type="EMBL" id="AMZH03000553">
    <property type="protein sequence ID" value="RRT83144.1"/>
    <property type="molecule type" value="Genomic_DNA"/>
</dbReference>
<organism evidence="9 10">
    <name type="scientific">Ensete ventricosum</name>
    <name type="common">Abyssinian banana</name>
    <name type="synonym">Musa ensete</name>
    <dbReference type="NCBI Taxonomy" id="4639"/>
    <lineage>
        <taxon>Eukaryota</taxon>
        <taxon>Viridiplantae</taxon>
        <taxon>Streptophyta</taxon>
        <taxon>Embryophyta</taxon>
        <taxon>Tracheophyta</taxon>
        <taxon>Spermatophyta</taxon>
        <taxon>Magnoliopsida</taxon>
        <taxon>Liliopsida</taxon>
        <taxon>Zingiberales</taxon>
        <taxon>Musaceae</taxon>
        <taxon>Ensete</taxon>
    </lineage>
</organism>
<dbReference type="EC" id="6.1.1.4" evidence="2"/>
<dbReference type="GO" id="GO:0004823">
    <property type="term" value="F:leucine-tRNA ligase activity"/>
    <property type="evidence" value="ECO:0007669"/>
    <property type="project" value="UniProtKB-EC"/>
</dbReference>
<evidence type="ECO:0000256" key="1">
    <source>
        <dbReference type="ARBA" id="ARBA00005594"/>
    </source>
</evidence>
<evidence type="ECO:0000256" key="6">
    <source>
        <dbReference type="ARBA" id="ARBA00022917"/>
    </source>
</evidence>
<reference evidence="9 10" key="1">
    <citation type="journal article" date="2014" name="Agronomy (Basel)">
        <title>A Draft Genome Sequence for Ensete ventricosum, the Drought-Tolerant Tree Against Hunger.</title>
        <authorList>
            <person name="Harrison J."/>
            <person name="Moore K.A."/>
            <person name="Paszkiewicz K."/>
            <person name="Jones T."/>
            <person name="Grant M."/>
            <person name="Ambacheew D."/>
            <person name="Muzemil S."/>
            <person name="Studholme D.J."/>
        </authorList>
    </citation>
    <scope>NUCLEOTIDE SEQUENCE [LARGE SCALE GENOMIC DNA]</scope>
</reference>
<evidence type="ECO:0000259" key="8">
    <source>
        <dbReference type="Pfam" id="PF00133"/>
    </source>
</evidence>
<evidence type="ECO:0000256" key="7">
    <source>
        <dbReference type="ARBA" id="ARBA00023146"/>
    </source>
</evidence>
<dbReference type="Pfam" id="PF00133">
    <property type="entry name" value="tRNA-synt_1"/>
    <property type="match status" value="1"/>
</dbReference>
<evidence type="ECO:0000313" key="10">
    <source>
        <dbReference type="Proteomes" id="UP000287651"/>
    </source>
</evidence>
<dbReference type="GO" id="GO:0006429">
    <property type="term" value="P:leucyl-tRNA aminoacylation"/>
    <property type="evidence" value="ECO:0007669"/>
    <property type="project" value="InterPro"/>
</dbReference>
<proteinExistence type="inferred from homology"/>
<keyword evidence="6" id="KW-0648">Protein biosynthesis</keyword>
<gene>
    <name evidence="9" type="ORF">B296_00008859</name>
</gene>